<dbReference type="PANTHER" id="PTHR11002">
    <property type="entry name" value="CARBONIC ANHYDRASE"/>
    <property type="match status" value="1"/>
</dbReference>
<reference evidence="10 11" key="1">
    <citation type="journal article" date="2020" name="ISME J.">
        <title>Uncovering the hidden diversity of litter-decomposition mechanisms in mushroom-forming fungi.</title>
        <authorList>
            <person name="Floudas D."/>
            <person name="Bentzer J."/>
            <person name="Ahren D."/>
            <person name="Johansson T."/>
            <person name="Persson P."/>
            <person name="Tunlid A."/>
        </authorList>
    </citation>
    <scope>NUCLEOTIDE SEQUENCE [LARGE SCALE GENOMIC DNA]</scope>
    <source>
        <strain evidence="10 11">CBS 101986</strain>
    </source>
</reference>
<evidence type="ECO:0000256" key="4">
    <source>
        <dbReference type="ARBA" id="ARBA00022833"/>
    </source>
</evidence>
<feature type="region of interest" description="Disordered" evidence="9">
    <location>
        <begin position="1"/>
        <end position="20"/>
    </location>
</feature>
<dbReference type="Gene3D" id="3.40.1050.10">
    <property type="entry name" value="Carbonic anhydrase"/>
    <property type="match status" value="1"/>
</dbReference>
<dbReference type="InterPro" id="IPR036874">
    <property type="entry name" value="Carbonic_anhydrase_sf"/>
</dbReference>
<dbReference type="Proteomes" id="UP000567179">
    <property type="component" value="Unassembled WGS sequence"/>
</dbReference>
<keyword evidence="5 8" id="KW-0456">Lyase</keyword>
<keyword evidence="4 7" id="KW-0862">Zinc</keyword>
<gene>
    <name evidence="10" type="ORF">D9619_008059</name>
</gene>
<evidence type="ECO:0000313" key="10">
    <source>
        <dbReference type="EMBL" id="KAF5311140.1"/>
    </source>
</evidence>
<dbReference type="GO" id="GO:0008270">
    <property type="term" value="F:zinc ion binding"/>
    <property type="evidence" value="ECO:0007669"/>
    <property type="project" value="UniProtKB-UniRule"/>
</dbReference>
<comment type="similarity">
    <text evidence="1 8">Belongs to the beta-class carbonic anhydrase family.</text>
</comment>
<comment type="catalytic activity">
    <reaction evidence="6 8">
        <text>hydrogencarbonate + H(+) = CO2 + H2O</text>
        <dbReference type="Rhea" id="RHEA:10748"/>
        <dbReference type="ChEBI" id="CHEBI:15377"/>
        <dbReference type="ChEBI" id="CHEBI:15378"/>
        <dbReference type="ChEBI" id="CHEBI:16526"/>
        <dbReference type="ChEBI" id="CHEBI:17544"/>
        <dbReference type="EC" id="4.2.1.1"/>
    </reaction>
</comment>
<sequence length="272" mass="29983">MAFHQCPLHPPPPAPENQMNPSMELRWLEEGNKDFKNHINTFHPGLFEKTAEAQHPPFLIIGCADSRVSEATVFSMLPGSVFASRNVANQFHSSDTSIYSTLAYGVAELGVNHVIVLGHYGCGGVKAAMSPHPEPPIDAAQGVVQAWIEPIRELHRNSLRPEIHSFREEYATGHVSDSTRDIGFRALVEENVRASVTRIAASSVIVNHFAKLKNINGTTYRSFRTGEDIPATPVFIHGWVYDFADGNVYDLDVSVGPPGIHVPKSRFPRPPC</sequence>
<dbReference type="EC" id="4.2.1.1" evidence="2 8"/>
<dbReference type="SUPFAM" id="SSF53056">
    <property type="entry name" value="beta-carbonic anhydrase, cab"/>
    <property type="match status" value="1"/>
</dbReference>
<dbReference type="PANTHER" id="PTHR11002:SF76">
    <property type="entry name" value="CARBONIC ANHYDRASE"/>
    <property type="match status" value="1"/>
</dbReference>
<dbReference type="GO" id="GO:0034599">
    <property type="term" value="P:cellular response to oxidative stress"/>
    <property type="evidence" value="ECO:0007669"/>
    <property type="project" value="TreeGrafter"/>
</dbReference>
<dbReference type="InterPro" id="IPR001765">
    <property type="entry name" value="Carbonic_anhydrase"/>
</dbReference>
<accession>A0A8H5EST9</accession>
<evidence type="ECO:0000256" key="8">
    <source>
        <dbReference type="RuleBase" id="RU003956"/>
    </source>
</evidence>
<evidence type="ECO:0000256" key="5">
    <source>
        <dbReference type="ARBA" id="ARBA00023239"/>
    </source>
</evidence>
<organism evidence="10 11">
    <name type="scientific">Psilocybe cf. subviscida</name>
    <dbReference type="NCBI Taxonomy" id="2480587"/>
    <lineage>
        <taxon>Eukaryota</taxon>
        <taxon>Fungi</taxon>
        <taxon>Dikarya</taxon>
        <taxon>Basidiomycota</taxon>
        <taxon>Agaricomycotina</taxon>
        <taxon>Agaricomycetes</taxon>
        <taxon>Agaricomycetidae</taxon>
        <taxon>Agaricales</taxon>
        <taxon>Agaricineae</taxon>
        <taxon>Strophariaceae</taxon>
        <taxon>Psilocybe</taxon>
    </lineage>
</organism>
<dbReference type="GO" id="GO:0004089">
    <property type="term" value="F:carbonate dehydratase activity"/>
    <property type="evidence" value="ECO:0007669"/>
    <property type="project" value="UniProtKB-UniRule"/>
</dbReference>
<evidence type="ECO:0000256" key="2">
    <source>
        <dbReference type="ARBA" id="ARBA00012925"/>
    </source>
</evidence>
<dbReference type="Pfam" id="PF00484">
    <property type="entry name" value="Pro_CA"/>
    <property type="match status" value="1"/>
</dbReference>
<dbReference type="OrthoDB" id="10248475at2759"/>
<evidence type="ECO:0000256" key="6">
    <source>
        <dbReference type="ARBA" id="ARBA00048348"/>
    </source>
</evidence>
<feature type="binding site" evidence="7">
    <location>
        <position position="65"/>
    </location>
    <ligand>
        <name>Zn(2+)</name>
        <dbReference type="ChEBI" id="CHEBI:29105"/>
    </ligand>
</feature>
<keyword evidence="3 7" id="KW-0479">Metal-binding</keyword>
<evidence type="ECO:0000256" key="1">
    <source>
        <dbReference type="ARBA" id="ARBA00006217"/>
    </source>
</evidence>
<protein>
    <recommendedName>
        <fullName evidence="2 8">Carbonic anhydrase</fullName>
        <ecNumber evidence="2 8">4.2.1.1</ecNumber>
    </recommendedName>
    <alternativeName>
        <fullName evidence="8">Carbonate dehydratase</fullName>
    </alternativeName>
</protein>
<keyword evidence="11" id="KW-1185">Reference proteome</keyword>
<dbReference type="SMART" id="SM00947">
    <property type="entry name" value="Pro_CA"/>
    <property type="match status" value="1"/>
</dbReference>
<evidence type="ECO:0000256" key="9">
    <source>
        <dbReference type="SAM" id="MobiDB-lite"/>
    </source>
</evidence>
<comment type="caution">
    <text evidence="10">The sequence shown here is derived from an EMBL/GenBank/DDBJ whole genome shotgun (WGS) entry which is preliminary data.</text>
</comment>
<feature type="binding site" evidence="7">
    <location>
        <position position="122"/>
    </location>
    <ligand>
        <name>Zn(2+)</name>
        <dbReference type="ChEBI" id="CHEBI:29105"/>
    </ligand>
</feature>
<evidence type="ECO:0000256" key="7">
    <source>
        <dbReference type="PIRSR" id="PIRSR601765-1"/>
    </source>
</evidence>
<feature type="binding site" evidence="7">
    <location>
        <position position="63"/>
    </location>
    <ligand>
        <name>Zn(2+)</name>
        <dbReference type="ChEBI" id="CHEBI:29105"/>
    </ligand>
</feature>
<comment type="cofactor">
    <cofactor evidence="7">
        <name>Zn(2+)</name>
        <dbReference type="ChEBI" id="CHEBI:29105"/>
    </cofactor>
    <text evidence="7">Binds 1 zinc ion per subunit.</text>
</comment>
<dbReference type="GO" id="GO:0071244">
    <property type="term" value="P:cellular response to carbon dioxide"/>
    <property type="evidence" value="ECO:0007669"/>
    <property type="project" value="TreeGrafter"/>
</dbReference>
<evidence type="ECO:0000313" key="11">
    <source>
        <dbReference type="Proteomes" id="UP000567179"/>
    </source>
</evidence>
<dbReference type="AlphaFoldDB" id="A0A8H5EST9"/>
<dbReference type="EMBL" id="JAACJJ010000057">
    <property type="protein sequence ID" value="KAF5311140.1"/>
    <property type="molecule type" value="Genomic_DNA"/>
</dbReference>
<comment type="function">
    <text evidence="8">Reversible hydration of carbon dioxide.</text>
</comment>
<evidence type="ECO:0000256" key="3">
    <source>
        <dbReference type="ARBA" id="ARBA00022723"/>
    </source>
</evidence>
<name>A0A8H5EST9_9AGAR</name>
<proteinExistence type="inferred from homology"/>
<feature type="binding site" evidence="7">
    <location>
        <position position="119"/>
    </location>
    <ligand>
        <name>Zn(2+)</name>
        <dbReference type="ChEBI" id="CHEBI:29105"/>
    </ligand>
</feature>